<keyword evidence="1" id="KW-0812">Transmembrane</keyword>
<reference evidence="2 3" key="1">
    <citation type="submission" date="2021-10" db="EMBL/GenBank/DDBJ databases">
        <title>Lutispora strain m25 sp. nov., a thermophilic, non-spore-forming bacterium isolated from a lab-scale methanogenic bioreactor digesting anaerobic sludge.</title>
        <authorList>
            <person name="El Houari A."/>
            <person name="Mcdonald J."/>
        </authorList>
    </citation>
    <scope>NUCLEOTIDE SEQUENCE [LARGE SCALE GENOMIC DNA]</scope>
    <source>
        <strain evidence="3">m25</strain>
    </source>
</reference>
<proteinExistence type="predicted"/>
<keyword evidence="1" id="KW-0472">Membrane</keyword>
<dbReference type="EMBL" id="JAJEKE010000002">
    <property type="protein sequence ID" value="MCQ1528562.1"/>
    <property type="molecule type" value="Genomic_DNA"/>
</dbReference>
<keyword evidence="1" id="KW-1133">Transmembrane helix</keyword>
<feature type="transmembrane region" description="Helical" evidence="1">
    <location>
        <begin position="6"/>
        <end position="24"/>
    </location>
</feature>
<comment type="caution">
    <text evidence="2">The sequence shown here is derived from an EMBL/GenBank/DDBJ whole genome shotgun (WGS) entry which is preliminary data.</text>
</comment>
<accession>A0ABT1NBE8</accession>
<protein>
    <recommendedName>
        <fullName evidence="4">CcmD family protein</fullName>
    </recommendedName>
</protein>
<sequence length="46" mass="5391">MAFYIIMAVIGALAIYRIIFYIRISKGVENSKEIDEELLRLLNEEE</sequence>
<evidence type="ECO:0000313" key="3">
    <source>
        <dbReference type="Proteomes" id="UP001651880"/>
    </source>
</evidence>
<gene>
    <name evidence="2" type="ORF">LJD61_03260</name>
</gene>
<dbReference type="Proteomes" id="UP001651880">
    <property type="component" value="Unassembled WGS sequence"/>
</dbReference>
<name>A0ABT1NBE8_9FIRM</name>
<organism evidence="2 3">
    <name type="scientific">Lutispora saccharofermentans</name>
    <dbReference type="NCBI Taxonomy" id="3024236"/>
    <lineage>
        <taxon>Bacteria</taxon>
        <taxon>Bacillati</taxon>
        <taxon>Bacillota</taxon>
        <taxon>Clostridia</taxon>
        <taxon>Lutisporales</taxon>
        <taxon>Lutisporaceae</taxon>
        <taxon>Lutispora</taxon>
    </lineage>
</organism>
<evidence type="ECO:0008006" key="4">
    <source>
        <dbReference type="Google" id="ProtNLM"/>
    </source>
</evidence>
<evidence type="ECO:0000313" key="2">
    <source>
        <dbReference type="EMBL" id="MCQ1528562.1"/>
    </source>
</evidence>
<evidence type="ECO:0000256" key="1">
    <source>
        <dbReference type="SAM" id="Phobius"/>
    </source>
</evidence>
<dbReference type="RefSeq" id="WP_255226082.1">
    <property type="nucleotide sequence ID" value="NZ_JAJEKE010000002.1"/>
</dbReference>
<keyword evidence="3" id="KW-1185">Reference proteome</keyword>